<sequence>MASSSAPAKDMKLMRIGREIFQTEDLLSATCRRDSYCIRCGVAFCSHCCHFHHEHIGILQWYDPLLRVDLDADGRPVLPTRTTDGHVLPGFVAARMAAQDYTSRLPRDRFCVPCGASFRADLCSHHDVLTDVTTGEPLPDAVLRIEEHGGQHGVRCTGSEWWMDLMGVVLGDLVLTGVDEEGRYYELLPVLT</sequence>
<accession>A0A6G1E854</accession>
<keyword evidence="2" id="KW-1185">Reference proteome</keyword>
<protein>
    <submittedName>
        <fullName evidence="1">Uncharacterized protein</fullName>
    </submittedName>
</protein>
<dbReference type="OrthoDB" id="589594at2759"/>
<gene>
    <name evidence="1" type="ORF">E2562_037307</name>
</gene>
<evidence type="ECO:0000313" key="2">
    <source>
        <dbReference type="Proteomes" id="UP000479710"/>
    </source>
</evidence>
<dbReference type="AlphaFoldDB" id="A0A6G1E854"/>
<name>A0A6G1E854_9ORYZ</name>
<dbReference type="EMBL" id="SPHZ02000005">
    <property type="protein sequence ID" value="KAF0920841.1"/>
    <property type="molecule type" value="Genomic_DNA"/>
</dbReference>
<comment type="caution">
    <text evidence="1">The sequence shown here is derived from an EMBL/GenBank/DDBJ whole genome shotgun (WGS) entry which is preliminary data.</text>
</comment>
<proteinExistence type="predicted"/>
<reference evidence="1 2" key="1">
    <citation type="submission" date="2019-11" db="EMBL/GenBank/DDBJ databases">
        <title>Whole genome sequence of Oryza granulata.</title>
        <authorList>
            <person name="Li W."/>
        </authorList>
    </citation>
    <scope>NUCLEOTIDE SEQUENCE [LARGE SCALE GENOMIC DNA]</scope>
    <source>
        <strain evidence="2">cv. Menghai</strain>
        <tissue evidence="1">Leaf</tissue>
    </source>
</reference>
<evidence type="ECO:0000313" key="1">
    <source>
        <dbReference type="EMBL" id="KAF0920841.1"/>
    </source>
</evidence>
<organism evidence="1 2">
    <name type="scientific">Oryza meyeriana var. granulata</name>
    <dbReference type="NCBI Taxonomy" id="110450"/>
    <lineage>
        <taxon>Eukaryota</taxon>
        <taxon>Viridiplantae</taxon>
        <taxon>Streptophyta</taxon>
        <taxon>Embryophyta</taxon>
        <taxon>Tracheophyta</taxon>
        <taxon>Spermatophyta</taxon>
        <taxon>Magnoliopsida</taxon>
        <taxon>Liliopsida</taxon>
        <taxon>Poales</taxon>
        <taxon>Poaceae</taxon>
        <taxon>BOP clade</taxon>
        <taxon>Oryzoideae</taxon>
        <taxon>Oryzeae</taxon>
        <taxon>Oryzinae</taxon>
        <taxon>Oryza</taxon>
        <taxon>Oryza meyeriana</taxon>
    </lineage>
</organism>
<dbReference type="Proteomes" id="UP000479710">
    <property type="component" value="Unassembled WGS sequence"/>
</dbReference>